<name>A0A0E9SDD3_ANGAN</name>
<sequence length="65" mass="7320">MYLDKKLLSGVFAKVGKNFALHKMLSVHLQKLDLKRDLQSKMTGGYVLCLVKCINMNDIAFQCAS</sequence>
<protein>
    <submittedName>
        <fullName evidence="1">Uncharacterized protein</fullName>
    </submittedName>
</protein>
<reference evidence="1" key="1">
    <citation type="submission" date="2014-11" db="EMBL/GenBank/DDBJ databases">
        <authorList>
            <person name="Amaro Gonzalez C."/>
        </authorList>
    </citation>
    <scope>NUCLEOTIDE SEQUENCE</scope>
</reference>
<accession>A0A0E9SDD3</accession>
<proteinExistence type="predicted"/>
<organism evidence="1">
    <name type="scientific">Anguilla anguilla</name>
    <name type="common">European freshwater eel</name>
    <name type="synonym">Muraena anguilla</name>
    <dbReference type="NCBI Taxonomy" id="7936"/>
    <lineage>
        <taxon>Eukaryota</taxon>
        <taxon>Metazoa</taxon>
        <taxon>Chordata</taxon>
        <taxon>Craniata</taxon>
        <taxon>Vertebrata</taxon>
        <taxon>Euteleostomi</taxon>
        <taxon>Actinopterygii</taxon>
        <taxon>Neopterygii</taxon>
        <taxon>Teleostei</taxon>
        <taxon>Anguilliformes</taxon>
        <taxon>Anguillidae</taxon>
        <taxon>Anguilla</taxon>
    </lineage>
</organism>
<dbReference type="EMBL" id="GBXM01069198">
    <property type="protein sequence ID" value="JAH39379.1"/>
    <property type="molecule type" value="Transcribed_RNA"/>
</dbReference>
<dbReference type="AlphaFoldDB" id="A0A0E9SDD3"/>
<evidence type="ECO:0000313" key="1">
    <source>
        <dbReference type="EMBL" id="JAH39379.1"/>
    </source>
</evidence>
<reference evidence="1" key="2">
    <citation type="journal article" date="2015" name="Fish Shellfish Immunol.">
        <title>Early steps in the European eel (Anguilla anguilla)-Vibrio vulnificus interaction in the gills: Role of the RtxA13 toxin.</title>
        <authorList>
            <person name="Callol A."/>
            <person name="Pajuelo D."/>
            <person name="Ebbesson L."/>
            <person name="Teles M."/>
            <person name="MacKenzie S."/>
            <person name="Amaro C."/>
        </authorList>
    </citation>
    <scope>NUCLEOTIDE SEQUENCE</scope>
</reference>